<dbReference type="SUPFAM" id="SSF81324">
    <property type="entry name" value="Voltage-gated potassium channels"/>
    <property type="match status" value="1"/>
</dbReference>
<evidence type="ECO:0000313" key="8">
    <source>
        <dbReference type="Ensembl" id="ENSUMAP00000014944"/>
    </source>
</evidence>
<feature type="region of interest" description="Disordered" evidence="5">
    <location>
        <begin position="200"/>
        <end position="319"/>
    </location>
</feature>
<dbReference type="GeneTree" id="ENSGT00940000162437"/>
<feature type="transmembrane region" description="Helical" evidence="6">
    <location>
        <begin position="596"/>
        <end position="618"/>
    </location>
</feature>
<feature type="region of interest" description="Disordered" evidence="5">
    <location>
        <begin position="446"/>
        <end position="478"/>
    </location>
</feature>
<organism evidence="8">
    <name type="scientific">Ursus maritimus</name>
    <name type="common">Polar bear</name>
    <name type="synonym">Thalarctos maritimus</name>
    <dbReference type="NCBI Taxonomy" id="29073"/>
    <lineage>
        <taxon>Eukaryota</taxon>
        <taxon>Metazoa</taxon>
        <taxon>Chordata</taxon>
        <taxon>Craniata</taxon>
        <taxon>Vertebrata</taxon>
        <taxon>Euteleostomi</taxon>
        <taxon>Mammalia</taxon>
        <taxon>Eutheria</taxon>
        <taxon>Laurasiatheria</taxon>
        <taxon>Carnivora</taxon>
        <taxon>Caniformia</taxon>
        <taxon>Ursidae</taxon>
        <taxon>Ursus</taxon>
    </lineage>
</organism>
<feature type="compositionally biased region" description="Basic and acidic residues" evidence="5">
    <location>
        <begin position="58"/>
        <end position="71"/>
    </location>
</feature>
<dbReference type="InterPro" id="IPR005821">
    <property type="entry name" value="Ion_trans_dom"/>
</dbReference>
<dbReference type="GO" id="GO:0005245">
    <property type="term" value="F:voltage-gated calcium channel activity"/>
    <property type="evidence" value="ECO:0007669"/>
    <property type="project" value="TreeGrafter"/>
</dbReference>
<keyword evidence="2 6" id="KW-0812">Transmembrane</keyword>
<feature type="compositionally biased region" description="Basic residues" evidence="5">
    <location>
        <begin position="79"/>
        <end position="135"/>
    </location>
</feature>
<protein>
    <submittedName>
        <fullName evidence="8">Cation channel sperm associated 1</fullName>
    </submittedName>
</protein>
<evidence type="ECO:0000256" key="4">
    <source>
        <dbReference type="ARBA" id="ARBA00023136"/>
    </source>
</evidence>
<feature type="transmembrane region" description="Helical" evidence="6">
    <location>
        <begin position="558"/>
        <end position="584"/>
    </location>
</feature>
<feature type="compositionally biased region" description="Basic residues" evidence="5">
    <location>
        <begin position="343"/>
        <end position="382"/>
    </location>
</feature>
<dbReference type="PANTHER" id="PTHR47193:SF1">
    <property type="entry name" value="CATION CHANNEL SPERM-ASSOCIATED PROTEIN 1"/>
    <property type="match status" value="1"/>
</dbReference>
<feature type="transmembrane region" description="Helical" evidence="6">
    <location>
        <begin position="671"/>
        <end position="698"/>
    </location>
</feature>
<feature type="compositionally biased region" description="Basic and acidic residues" evidence="5">
    <location>
        <begin position="220"/>
        <end position="251"/>
    </location>
</feature>
<accession>A0A452U2H0</accession>
<evidence type="ECO:0000256" key="1">
    <source>
        <dbReference type="ARBA" id="ARBA00004141"/>
    </source>
</evidence>
<comment type="subcellular location">
    <subcellularLocation>
        <location evidence="1">Membrane</location>
        <topology evidence="1">Multi-pass membrane protein</topology>
    </subcellularLocation>
</comment>
<dbReference type="GO" id="GO:0060296">
    <property type="term" value="P:regulation of cilium beat frequency involved in ciliary motility"/>
    <property type="evidence" value="ECO:0007669"/>
    <property type="project" value="TreeGrafter"/>
</dbReference>
<dbReference type="Pfam" id="PF00520">
    <property type="entry name" value="Ion_trans"/>
    <property type="match status" value="1"/>
</dbReference>
<dbReference type="GO" id="GO:0007283">
    <property type="term" value="P:spermatogenesis"/>
    <property type="evidence" value="ECO:0007669"/>
    <property type="project" value="TreeGrafter"/>
</dbReference>
<reference evidence="8" key="1">
    <citation type="submission" date="2019-03" db="UniProtKB">
        <authorList>
            <consortium name="Ensembl"/>
        </authorList>
    </citation>
    <scope>IDENTIFICATION</scope>
</reference>
<feature type="transmembrane region" description="Helical" evidence="6">
    <location>
        <begin position="527"/>
        <end position="546"/>
    </location>
</feature>
<evidence type="ECO:0000256" key="5">
    <source>
        <dbReference type="SAM" id="MobiDB-lite"/>
    </source>
</evidence>
<feature type="domain" description="Ion transport" evidence="7">
    <location>
        <begin position="528"/>
        <end position="647"/>
    </location>
</feature>
<dbReference type="InterPro" id="IPR028746">
    <property type="entry name" value="CatSper1"/>
</dbReference>
<feature type="compositionally biased region" description="Basic residues" evidence="5">
    <location>
        <begin position="30"/>
        <end position="57"/>
    </location>
</feature>
<name>A0A452U2H0_URSMA</name>
<feature type="compositionally biased region" description="Basic and acidic residues" evidence="5">
    <location>
        <begin position="137"/>
        <end position="150"/>
    </location>
</feature>
<keyword evidence="4 6" id="KW-0472">Membrane</keyword>
<dbReference type="Gene3D" id="1.20.120.350">
    <property type="entry name" value="Voltage-gated potassium channels. Chain C"/>
    <property type="match status" value="1"/>
</dbReference>
<proteinExistence type="predicted"/>
<keyword evidence="3 6" id="KW-1133">Transmembrane helix</keyword>
<dbReference type="GO" id="GO:0005227">
    <property type="term" value="F:calcium-activated cation channel activity"/>
    <property type="evidence" value="ECO:0007669"/>
    <property type="project" value="InterPro"/>
</dbReference>
<gene>
    <name evidence="8" type="primary">CATSPER1</name>
</gene>
<feature type="compositionally biased region" description="Basic residues" evidence="5">
    <location>
        <begin position="209"/>
        <end position="219"/>
    </location>
</feature>
<dbReference type="Ensembl" id="ENSUMAT00000017699.1">
    <property type="protein sequence ID" value="ENSUMAP00000014944.1"/>
    <property type="gene ID" value="ENSUMAG00000010985.1"/>
</dbReference>
<feature type="region of interest" description="Disordered" evidence="5">
    <location>
        <begin position="1"/>
        <end position="176"/>
    </location>
</feature>
<dbReference type="AlphaFoldDB" id="A0A452U2H0"/>
<feature type="region of interest" description="Disordered" evidence="5">
    <location>
        <begin position="338"/>
        <end position="384"/>
    </location>
</feature>
<evidence type="ECO:0000259" key="7">
    <source>
        <dbReference type="Pfam" id="PF00520"/>
    </source>
</evidence>
<dbReference type="PANTHER" id="PTHR47193">
    <property type="entry name" value="CATION CHANNEL SPERM-ASSOCIATED PROTEIN 1"/>
    <property type="match status" value="1"/>
</dbReference>
<feature type="compositionally biased region" description="Basic residues" evidence="5">
    <location>
        <begin position="252"/>
        <end position="265"/>
    </location>
</feature>
<dbReference type="GO" id="GO:0030317">
    <property type="term" value="P:flagellated sperm motility"/>
    <property type="evidence" value="ECO:0007669"/>
    <property type="project" value="InterPro"/>
</dbReference>
<sequence>MDQPLLAEKAQNEADTDDLDVSSQPGSPTPHHRPGHSGVNHHHGYHHHGVSHHHGESHHHDISHHHSESHQHGGSQHHSITHHHGESHHHVGSHHHGTSHHHGESHHHVGSHHHGTSHHHGESHHHGISHHHGGSHHLGEFQDFHDDAPSHHSPHFHHSHHPHHSHHHDEAHHHGRAHNLTTLALTPSYSPILSHSLGEGPFDGEYHHGSRRHHDRPHHHGEPYHHEGPHHHGEPYHHEGPHHRGEPYHHDGSHHRREPHHHGGSHHPNEVSHHSGLHHQGEPSYTYGGPHHHGEAYHHGRHHHHEAHHHRGPLHHGETFSRHSYVDSYHDYIPHYYDDHSHHSEHHHGHRGEHHHGHHGHHGEHHHGHHGEHRHREHHHNGHHYDYFHGDHRYGEYYHGSSQGLGLYKSHSVARASLGSSRSRSVALQPSMVQVQHSAFSVTRTRSAVHSHATQASSKVHPQHSSSKTSSESWAEEDEQFQKRKTARAQRAHKRLHTMDLFYWLWEKLSYLIQGLRRMLRNLTQSLPFEAFIFLVVCLNTLMLVVQTFAEVEIRGEWYFMALDSIFLCIYVVEAVLKITALGFKYFSDPWNNLDFFIMIMAMLDFLLLQYNSFSFVYHQSVFRIFKVFKSLRALRAIRVLRRLRSAGPWLGVVRAREDLTAQTAPSLPGAWYIIPILMIYIIIQYFIFLNLVIAVLVDNFQMARLKTRASSSQRAARIHEKLLDDSLTELSKSDPEEVVSEHTKQKQLIEKKFGTMTEKQQELLFHFLQLVAGVEHHQQKFRSQASVLDEIVDTAFEVGRAGPEARGQSRRTPEGQAWEAHAQRAPNSHVGVWEGRGWHWLSRPPIPPPQAGEEDFRK</sequence>
<evidence type="ECO:0000256" key="3">
    <source>
        <dbReference type="ARBA" id="ARBA00022989"/>
    </source>
</evidence>
<dbReference type="FunFam" id="1.20.120.350:FF:000078">
    <property type="entry name" value="Cation channel sperm associated 1"/>
    <property type="match status" value="1"/>
</dbReference>
<dbReference type="InterPro" id="IPR027359">
    <property type="entry name" value="Volt_channel_dom_sf"/>
</dbReference>
<feature type="compositionally biased region" description="Basic residues" evidence="5">
    <location>
        <begin position="152"/>
        <end position="166"/>
    </location>
</feature>
<feature type="compositionally biased region" description="Basic residues" evidence="5">
    <location>
        <begin position="299"/>
        <end position="314"/>
    </location>
</feature>
<evidence type="ECO:0000256" key="6">
    <source>
        <dbReference type="SAM" id="Phobius"/>
    </source>
</evidence>
<dbReference type="GO" id="GO:0036128">
    <property type="term" value="C:CatSper complex"/>
    <property type="evidence" value="ECO:0007669"/>
    <property type="project" value="InterPro"/>
</dbReference>
<evidence type="ECO:0000256" key="2">
    <source>
        <dbReference type="ARBA" id="ARBA00022692"/>
    </source>
</evidence>
<dbReference type="OMA" id="ESQHHQV"/>
<feature type="compositionally biased region" description="Polar residues" evidence="5">
    <location>
        <begin position="446"/>
        <end position="464"/>
    </location>
</feature>